<dbReference type="Pfam" id="PF00196">
    <property type="entry name" value="GerE"/>
    <property type="match status" value="1"/>
</dbReference>
<keyword evidence="4" id="KW-0804">Transcription</keyword>
<dbReference type="PROSITE" id="PS50110">
    <property type="entry name" value="RESPONSE_REGULATORY"/>
    <property type="match status" value="1"/>
</dbReference>
<feature type="domain" description="HTH luxR-type" evidence="7">
    <location>
        <begin position="148"/>
        <end position="213"/>
    </location>
</feature>
<evidence type="ECO:0000256" key="4">
    <source>
        <dbReference type="ARBA" id="ARBA00023163"/>
    </source>
</evidence>
<accession>A0ABQ2ZQF2</accession>
<dbReference type="EMBL" id="BMWE01000007">
    <property type="protein sequence ID" value="GGY19747.1"/>
    <property type="molecule type" value="Genomic_DNA"/>
</dbReference>
<dbReference type="Gene3D" id="3.40.50.2300">
    <property type="match status" value="1"/>
</dbReference>
<dbReference type="SUPFAM" id="SSF46894">
    <property type="entry name" value="C-terminal effector domain of the bipartite response regulators"/>
    <property type="match status" value="1"/>
</dbReference>
<dbReference type="RefSeq" id="WP_190198094.1">
    <property type="nucleotide sequence ID" value="NZ_BMWE01000007.1"/>
</dbReference>
<dbReference type="CDD" id="cd06170">
    <property type="entry name" value="LuxR_C_like"/>
    <property type="match status" value="1"/>
</dbReference>
<dbReference type="SMART" id="SM00448">
    <property type="entry name" value="REC"/>
    <property type="match status" value="1"/>
</dbReference>
<organism evidence="9 10">
    <name type="scientific">Streptomyces djakartensis</name>
    <dbReference type="NCBI Taxonomy" id="68193"/>
    <lineage>
        <taxon>Bacteria</taxon>
        <taxon>Bacillati</taxon>
        <taxon>Actinomycetota</taxon>
        <taxon>Actinomycetes</taxon>
        <taxon>Kitasatosporales</taxon>
        <taxon>Streptomycetaceae</taxon>
        <taxon>Streptomyces</taxon>
    </lineage>
</organism>
<dbReference type="PRINTS" id="PR00038">
    <property type="entry name" value="HTHLUXR"/>
</dbReference>
<dbReference type="PROSITE" id="PS00622">
    <property type="entry name" value="HTH_LUXR_1"/>
    <property type="match status" value="1"/>
</dbReference>
<dbReference type="Pfam" id="PF00072">
    <property type="entry name" value="Response_reg"/>
    <property type="match status" value="1"/>
</dbReference>
<evidence type="ECO:0000313" key="9">
    <source>
        <dbReference type="EMBL" id="GGY19747.1"/>
    </source>
</evidence>
<keyword evidence="2" id="KW-0805">Transcription regulation</keyword>
<evidence type="ECO:0000256" key="1">
    <source>
        <dbReference type="ARBA" id="ARBA00022553"/>
    </source>
</evidence>
<feature type="region of interest" description="Disordered" evidence="6">
    <location>
        <begin position="218"/>
        <end position="237"/>
    </location>
</feature>
<dbReference type="PANTHER" id="PTHR43214:SF24">
    <property type="entry name" value="TRANSCRIPTIONAL REGULATORY PROTEIN NARL-RELATED"/>
    <property type="match status" value="1"/>
</dbReference>
<dbReference type="Proteomes" id="UP000653308">
    <property type="component" value="Unassembled WGS sequence"/>
</dbReference>
<evidence type="ECO:0000256" key="6">
    <source>
        <dbReference type="SAM" id="MobiDB-lite"/>
    </source>
</evidence>
<evidence type="ECO:0000256" key="5">
    <source>
        <dbReference type="PROSITE-ProRule" id="PRU00169"/>
    </source>
</evidence>
<feature type="domain" description="Response regulatory" evidence="8">
    <location>
        <begin position="4"/>
        <end position="119"/>
    </location>
</feature>
<dbReference type="SUPFAM" id="SSF52172">
    <property type="entry name" value="CheY-like"/>
    <property type="match status" value="1"/>
</dbReference>
<dbReference type="PANTHER" id="PTHR43214">
    <property type="entry name" value="TWO-COMPONENT RESPONSE REGULATOR"/>
    <property type="match status" value="1"/>
</dbReference>
<protein>
    <submittedName>
        <fullName evidence="9">DNA-binding response regulator</fullName>
    </submittedName>
</protein>
<reference evidence="10" key="1">
    <citation type="journal article" date="2019" name="Int. J. Syst. Evol. Microbiol.">
        <title>The Global Catalogue of Microorganisms (GCM) 10K type strain sequencing project: providing services to taxonomists for standard genome sequencing and annotation.</title>
        <authorList>
            <consortium name="The Broad Institute Genomics Platform"/>
            <consortium name="The Broad Institute Genome Sequencing Center for Infectious Disease"/>
            <person name="Wu L."/>
            <person name="Ma J."/>
        </authorList>
    </citation>
    <scope>NUCLEOTIDE SEQUENCE [LARGE SCALE GENOMIC DNA]</scope>
    <source>
        <strain evidence="10">JCM 4957</strain>
    </source>
</reference>
<feature type="modified residue" description="4-aspartylphosphate" evidence="5">
    <location>
        <position position="55"/>
    </location>
</feature>
<evidence type="ECO:0000259" key="8">
    <source>
        <dbReference type="PROSITE" id="PS50110"/>
    </source>
</evidence>
<dbReference type="SMART" id="SM00421">
    <property type="entry name" value="HTH_LUXR"/>
    <property type="match status" value="1"/>
</dbReference>
<dbReference type="PROSITE" id="PS50043">
    <property type="entry name" value="HTH_LUXR_2"/>
    <property type="match status" value="1"/>
</dbReference>
<dbReference type="InterPro" id="IPR000792">
    <property type="entry name" value="Tscrpt_reg_LuxR_C"/>
</dbReference>
<keyword evidence="10" id="KW-1185">Reference proteome</keyword>
<dbReference type="InterPro" id="IPR011006">
    <property type="entry name" value="CheY-like_superfamily"/>
</dbReference>
<dbReference type="InterPro" id="IPR058245">
    <property type="entry name" value="NreC/VraR/RcsB-like_REC"/>
</dbReference>
<evidence type="ECO:0000256" key="2">
    <source>
        <dbReference type="ARBA" id="ARBA00023015"/>
    </source>
</evidence>
<dbReference type="GO" id="GO:0003677">
    <property type="term" value="F:DNA binding"/>
    <property type="evidence" value="ECO:0007669"/>
    <property type="project" value="UniProtKB-KW"/>
</dbReference>
<comment type="caution">
    <text evidence="9">The sequence shown here is derived from an EMBL/GenBank/DDBJ whole genome shotgun (WGS) entry which is preliminary data.</text>
</comment>
<gene>
    <name evidence="9" type="ORF">GCM10010384_27720</name>
</gene>
<keyword evidence="1 5" id="KW-0597">Phosphoprotein</keyword>
<evidence type="ECO:0000313" key="10">
    <source>
        <dbReference type="Proteomes" id="UP000653308"/>
    </source>
</evidence>
<evidence type="ECO:0000256" key="3">
    <source>
        <dbReference type="ARBA" id="ARBA00023125"/>
    </source>
</evidence>
<sequence>MTIRVVVADDQELVRSGFALILDVQADIEVVAEAGDGAEAVTAVRRHAADVALLDVRMPRVDGIEACREISRTSGCRCVMLTTFDSDEYVYDALHAGASGFLLKDVRRDDLVHAVRVVARGDSLLAPSVARRLVEQYTRPSAARPRRPDPRLDVLTGRERETLLLLARGLSNAEIAAELVVSDHTVKTHVGNVLAKLGLRDRIQAVIFAYETGLVAAGDPSPGGAPRAGSSPSSARN</sequence>
<dbReference type="InterPro" id="IPR001789">
    <property type="entry name" value="Sig_transdc_resp-reg_receiver"/>
</dbReference>
<dbReference type="InterPro" id="IPR016032">
    <property type="entry name" value="Sig_transdc_resp-reg_C-effctor"/>
</dbReference>
<proteinExistence type="predicted"/>
<keyword evidence="3 9" id="KW-0238">DNA-binding</keyword>
<dbReference type="CDD" id="cd17535">
    <property type="entry name" value="REC_NarL-like"/>
    <property type="match status" value="1"/>
</dbReference>
<evidence type="ECO:0000259" key="7">
    <source>
        <dbReference type="PROSITE" id="PS50043"/>
    </source>
</evidence>
<dbReference type="InterPro" id="IPR039420">
    <property type="entry name" value="WalR-like"/>
</dbReference>
<name>A0ABQ2ZQF2_9ACTN</name>